<accession>A0A076EZ32</accession>
<sequence>MAEQRIPSGALESNTLLAGDPDAPALVLLHGSGPGAHAASNWAPIIPQLAKHFRVIAPDLVGFGKTELPASYPEHIMSWNGMRLEQVQGLLDTLDVSKAHILGNSMGGAVTLHLLAEAPDRFDRAALMGSIGAPITKAPQELIRLVNFYADPRLVTYRQLMHSFVYDPATFPGMDEIVQTRFAVATDPEVQEVQEVMFRSMRNGMESIVLPPSVLGALPHEVLIFHGRQDRVVPLETSLYLLQHLKRAELHVLDRCGHWAQLERWDAMQALLLRHLGIDD</sequence>
<dbReference type="InterPro" id="IPR050266">
    <property type="entry name" value="AB_hydrolase_sf"/>
</dbReference>
<dbReference type="GO" id="GO:0016020">
    <property type="term" value="C:membrane"/>
    <property type="evidence" value="ECO:0007669"/>
    <property type="project" value="TreeGrafter"/>
</dbReference>
<name>A0A076EZ32_RHOOP</name>
<reference evidence="3 4" key="1">
    <citation type="submission" date="2014-07" db="EMBL/GenBank/DDBJ databases">
        <title>Genome Sequence of Rhodococcus opacus Strain R7, a Biodegrader of Mono- and Polycyclic Aromatic Hydrocarbons.</title>
        <authorList>
            <person name="Di Gennaro P."/>
            <person name="Zampolli J."/>
            <person name="Presti I."/>
            <person name="Cappelletti M."/>
            <person name="D'Ursi P."/>
            <person name="Orro A."/>
            <person name="Mezzelani A."/>
            <person name="Milanesi L."/>
        </authorList>
    </citation>
    <scope>NUCLEOTIDE SEQUENCE [LARGE SCALE GENOMIC DNA]</scope>
    <source>
        <strain evidence="3 4">R7</strain>
        <plasmid evidence="3">pPDG2</plasmid>
    </source>
</reference>
<dbReference type="AlphaFoldDB" id="A0A076EZ32"/>
<dbReference type="InterPro" id="IPR000639">
    <property type="entry name" value="Epox_hydrolase-like"/>
</dbReference>
<keyword evidence="1 3" id="KW-0378">Hydrolase</keyword>
<dbReference type="SUPFAM" id="SSF53474">
    <property type="entry name" value="alpha/beta-Hydrolases"/>
    <property type="match status" value="1"/>
</dbReference>
<keyword evidence="3" id="KW-0614">Plasmid</keyword>
<dbReference type="PANTHER" id="PTHR43798">
    <property type="entry name" value="MONOACYLGLYCEROL LIPASE"/>
    <property type="match status" value="1"/>
</dbReference>
<proteinExistence type="predicted"/>
<evidence type="ECO:0000313" key="3">
    <source>
        <dbReference type="EMBL" id="AII11051.1"/>
    </source>
</evidence>
<organism evidence="3 4">
    <name type="scientific">Rhodococcus opacus</name>
    <name type="common">Nocardia opaca</name>
    <dbReference type="NCBI Taxonomy" id="37919"/>
    <lineage>
        <taxon>Bacteria</taxon>
        <taxon>Bacillati</taxon>
        <taxon>Actinomycetota</taxon>
        <taxon>Actinomycetes</taxon>
        <taxon>Mycobacteriales</taxon>
        <taxon>Nocardiaceae</taxon>
        <taxon>Rhodococcus</taxon>
    </lineage>
</organism>
<dbReference type="Pfam" id="PF12697">
    <property type="entry name" value="Abhydrolase_6"/>
    <property type="match status" value="1"/>
</dbReference>
<dbReference type="PRINTS" id="PR00412">
    <property type="entry name" value="EPOXHYDRLASE"/>
</dbReference>
<dbReference type="EMBL" id="CP008949">
    <property type="protein sequence ID" value="AII11051.1"/>
    <property type="molecule type" value="Genomic_DNA"/>
</dbReference>
<evidence type="ECO:0000313" key="4">
    <source>
        <dbReference type="Proteomes" id="UP000028488"/>
    </source>
</evidence>
<dbReference type="InterPro" id="IPR029058">
    <property type="entry name" value="AB_hydrolase_fold"/>
</dbReference>
<dbReference type="PANTHER" id="PTHR43798:SF31">
    <property type="entry name" value="AB HYDROLASE SUPERFAMILY PROTEIN YCLE"/>
    <property type="match status" value="1"/>
</dbReference>
<dbReference type="Proteomes" id="UP000028488">
    <property type="component" value="Plasmid pPDG2"/>
</dbReference>
<geneLocation type="plasmid" evidence="3 4">
    <name>pPDG2</name>
</geneLocation>
<evidence type="ECO:0000259" key="2">
    <source>
        <dbReference type="Pfam" id="PF12697"/>
    </source>
</evidence>
<dbReference type="InterPro" id="IPR000073">
    <property type="entry name" value="AB_hydrolase_1"/>
</dbReference>
<dbReference type="Gene3D" id="3.40.50.1820">
    <property type="entry name" value="alpha/beta hydrolase"/>
    <property type="match status" value="1"/>
</dbReference>
<feature type="domain" description="AB hydrolase-1" evidence="2">
    <location>
        <begin position="26"/>
        <end position="267"/>
    </location>
</feature>
<evidence type="ECO:0000256" key="1">
    <source>
        <dbReference type="ARBA" id="ARBA00022801"/>
    </source>
</evidence>
<dbReference type="GO" id="GO:0016787">
    <property type="term" value="F:hydrolase activity"/>
    <property type="evidence" value="ECO:0007669"/>
    <property type="project" value="UniProtKB-KW"/>
</dbReference>
<gene>
    <name evidence="3" type="ORF">EP51_44050</name>
</gene>
<protein>
    <submittedName>
        <fullName evidence="3">2-hydroxy-6-oxo-6-phenylhexa-2,4-dienoate hydrolase</fullName>
    </submittedName>
</protein>
<dbReference type="PRINTS" id="PR00111">
    <property type="entry name" value="ABHYDROLASE"/>
</dbReference>